<dbReference type="EMBL" id="DVIU01000288">
    <property type="protein sequence ID" value="HIS37736.1"/>
    <property type="molecule type" value="Genomic_DNA"/>
</dbReference>
<dbReference type="HAMAP" id="MF_01395">
    <property type="entry name" value="AcetylCoA_CT_beta"/>
    <property type="match status" value="1"/>
</dbReference>
<evidence type="ECO:0000256" key="12">
    <source>
        <dbReference type="ARBA" id="ARBA00025280"/>
    </source>
</evidence>
<evidence type="ECO:0000256" key="1">
    <source>
        <dbReference type="ARBA" id="ARBA00004496"/>
    </source>
</evidence>
<dbReference type="InterPro" id="IPR034733">
    <property type="entry name" value="AcCoA_carboxyl_beta"/>
</dbReference>
<keyword evidence="8 13" id="KW-0862">Zinc</keyword>
<evidence type="ECO:0000256" key="11">
    <source>
        <dbReference type="ARBA" id="ARBA00023160"/>
    </source>
</evidence>
<comment type="cofactor">
    <cofactor evidence="13">
        <name>Zn(2+)</name>
        <dbReference type="ChEBI" id="CHEBI:29105"/>
    </cofactor>
    <text evidence="13">Binds 1 zinc ion per subunit.</text>
</comment>
<dbReference type="SUPFAM" id="SSF52096">
    <property type="entry name" value="ClpP/crotonase"/>
    <property type="match status" value="1"/>
</dbReference>
<dbReference type="GO" id="GO:0009317">
    <property type="term" value="C:acetyl-CoA carboxylase complex"/>
    <property type="evidence" value="ECO:0007669"/>
    <property type="project" value="InterPro"/>
</dbReference>
<evidence type="ECO:0000256" key="6">
    <source>
        <dbReference type="ARBA" id="ARBA00022771"/>
    </source>
</evidence>
<dbReference type="PANTHER" id="PTHR42995">
    <property type="entry name" value="ACETYL-COENZYME A CARBOXYLASE CARBOXYL TRANSFERASE SUBUNIT BETA, CHLOROPLASTIC"/>
    <property type="match status" value="1"/>
</dbReference>
<dbReference type="GO" id="GO:2001295">
    <property type="term" value="P:malonyl-CoA biosynthetic process"/>
    <property type="evidence" value="ECO:0007669"/>
    <property type="project" value="UniProtKB-UniRule"/>
</dbReference>
<feature type="zinc finger region" description="C4-type" evidence="13">
    <location>
        <begin position="36"/>
        <end position="58"/>
    </location>
</feature>
<dbReference type="GO" id="GO:0005524">
    <property type="term" value="F:ATP binding"/>
    <property type="evidence" value="ECO:0007669"/>
    <property type="project" value="UniProtKB-KW"/>
</dbReference>
<feature type="binding site" evidence="13">
    <location>
        <position position="36"/>
    </location>
    <ligand>
        <name>Zn(2+)</name>
        <dbReference type="ChEBI" id="CHEBI:29105"/>
    </ligand>
</feature>
<comment type="catalytic activity">
    <reaction evidence="13">
        <text>N(6)-carboxybiotinyl-L-lysyl-[protein] + acetyl-CoA = N(6)-biotinyl-L-lysyl-[protein] + malonyl-CoA</text>
        <dbReference type="Rhea" id="RHEA:54728"/>
        <dbReference type="Rhea" id="RHEA-COMP:10505"/>
        <dbReference type="Rhea" id="RHEA-COMP:10506"/>
        <dbReference type="ChEBI" id="CHEBI:57288"/>
        <dbReference type="ChEBI" id="CHEBI:57384"/>
        <dbReference type="ChEBI" id="CHEBI:83144"/>
        <dbReference type="ChEBI" id="CHEBI:83145"/>
        <dbReference type="EC" id="2.1.3.15"/>
    </reaction>
</comment>
<dbReference type="InterPro" id="IPR029045">
    <property type="entry name" value="ClpP/crotonase-like_dom_sf"/>
</dbReference>
<dbReference type="GO" id="GO:0008270">
    <property type="term" value="F:zinc ion binding"/>
    <property type="evidence" value="ECO:0007669"/>
    <property type="project" value="UniProtKB-UniRule"/>
</dbReference>
<comment type="subunit">
    <text evidence="13">Acetyl-CoA carboxylase is a heterohexamer composed of biotin carboxyl carrier protein (AccB), biotin carboxylase (AccC) and two subunits each of ACCase subunit alpha (AccA) and ACCase subunit beta (AccD).</text>
</comment>
<evidence type="ECO:0000256" key="13">
    <source>
        <dbReference type="HAMAP-Rule" id="MF_01395"/>
    </source>
</evidence>
<keyword evidence="4 13" id="KW-0479">Metal-binding</keyword>
<dbReference type="Proteomes" id="UP000823928">
    <property type="component" value="Unassembled WGS sequence"/>
</dbReference>
<evidence type="ECO:0000259" key="14">
    <source>
        <dbReference type="PROSITE" id="PS50980"/>
    </source>
</evidence>
<evidence type="ECO:0000256" key="5">
    <source>
        <dbReference type="ARBA" id="ARBA00022741"/>
    </source>
</evidence>
<protein>
    <recommendedName>
        <fullName evidence="13">Acetyl-coenzyme A carboxylase carboxyl transferase subunit beta</fullName>
        <shortName evidence="13">ACCase subunit beta</shortName>
        <shortName evidence="13">Acetyl-CoA carboxylase carboxyltransferase subunit beta</shortName>
        <ecNumber evidence="13">2.1.3.15</ecNumber>
    </recommendedName>
</protein>
<keyword evidence="13" id="KW-0963">Cytoplasm</keyword>
<comment type="similarity">
    <text evidence="13">Belongs to the AccD/PCCB family.</text>
</comment>
<evidence type="ECO:0000256" key="7">
    <source>
        <dbReference type="ARBA" id="ARBA00022832"/>
    </source>
</evidence>
<feature type="binding site" evidence="13">
    <location>
        <position position="39"/>
    </location>
    <ligand>
        <name>Zn(2+)</name>
        <dbReference type="ChEBI" id="CHEBI:29105"/>
    </ligand>
</feature>
<evidence type="ECO:0000313" key="15">
    <source>
        <dbReference type="EMBL" id="HIS37736.1"/>
    </source>
</evidence>
<dbReference type="PRINTS" id="PR01070">
    <property type="entry name" value="ACCCTRFRASEB"/>
</dbReference>
<dbReference type="InterPro" id="IPR011762">
    <property type="entry name" value="COA_CT_N"/>
</dbReference>
<accession>A0A9D1F1G6</accession>
<keyword evidence="3 13" id="KW-0808">Transferase</keyword>
<dbReference type="GO" id="GO:0006633">
    <property type="term" value="P:fatty acid biosynthetic process"/>
    <property type="evidence" value="ECO:0007669"/>
    <property type="project" value="UniProtKB-KW"/>
</dbReference>
<dbReference type="Gene3D" id="3.90.226.10">
    <property type="entry name" value="2-enoyl-CoA Hydratase, Chain A, domain 1"/>
    <property type="match status" value="1"/>
</dbReference>
<evidence type="ECO:0000256" key="10">
    <source>
        <dbReference type="ARBA" id="ARBA00023098"/>
    </source>
</evidence>
<keyword evidence="2 13" id="KW-0444">Lipid biosynthesis</keyword>
<dbReference type="EC" id="2.1.3.15" evidence="13"/>
<gene>
    <name evidence="13" type="primary">accD</name>
    <name evidence="15" type="ORF">IAC10_14115</name>
</gene>
<dbReference type="PANTHER" id="PTHR42995:SF5">
    <property type="entry name" value="ACETYL-COENZYME A CARBOXYLASE CARBOXYL TRANSFERASE SUBUNIT BETA, CHLOROPLASTIC"/>
    <property type="match status" value="1"/>
</dbReference>
<reference evidence="15" key="2">
    <citation type="journal article" date="2021" name="PeerJ">
        <title>Extensive microbial diversity within the chicken gut microbiome revealed by metagenomics and culture.</title>
        <authorList>
            <person name="Gilroy R."/>
            <person name="Ravi A."/>
            <person name="Getino M."/>
            <person name="Pursley I."/>
            <person name="Horton D.L."/>
            <person name="Alikhan N.F."/>
            <person name="Baker D."/>
            <person name="Gharbi K."/>
            <person name="Hall N."/>
            <person name="Watson M."/>
            <person name="Adriaenssens E.M."/>
            <person name="Foster-Nyarko E."/>
            <person name="Jarju S."/>
            <person name="Secka A."/>
            <person name="Antonio M."/>
            <person name="Oren A."/>
            <person name="Chaudhuri R.R."/>
            <person name="La Ragione R."/>
            <person name="Hildebrand F."/>
            <person name="Pallen M.J."/>
        </authorList>
    </citation>
    <scope>NUCLEOTIDE SEQUENCE</scope>
    <source>
        <strain evidence="15">6276</strain>
    </source>
</reference>
<keyword evidence="10 13" id="KW-0443">Lipid metabolism</keyword>
<dbReference type="AlphaFoldDB" id="A0A9D1F1G6"/>
<feature type="domain" description="CoA carboxyltransferase N-terminal" evidence="14">
    <location>
        <begin position="32"/>
        <end position="288"/>
    </location>
</feature>
<keyword evidence="11 13" id="KW-0275">Fatty acid biosynthesis</keyword>
<sequence>MTIQDWFEKRKEAQIKRRELEARAEVEQNPDLWVKCVHCDAQLLKEDLANNDMVCPVCDYHFRINARKRIKQLFDENSFEELFTEIGPTDPLEFVDTESYKNRIAKAQEKTNLKDAVITGIGQIEGHKVAVAVMDFDFMGGSMGSVVGEKVTRIIEKAIEKRLPVLAVTSSGGARMQESALSLMQMAKTSCACSRLDDEGLLYVNLITEPTFGGVTASFGMLGDIIVAEQGARVGFAGRRVIEQTIRQKLPSDFQTAEYLLKYGQVDVVSKRKDLRKTLANIFSMHGV</sequence>
<keyword evidence="7 13" id="KW-0276">Fatty acid metabolism</keyword>
<keyword evidence="15" id="KW-0436">Ligase</keyword>
<dbReference type="InterPro" id="IPR041010">
    <property type="entry name" value="Znf-ACC"/>
</dbReference>
<evidence type="ECO:0000256" key="2">
    <source>
        <dbReference type="ARBA" id="ARBA00022516"/>
    </source>
</evidence>
<evidence type="ECO:0000256" key="4">
    <source>
        <dbReference type="ARBA" id="ARBA00022723"/>
    </source>
</evidence>
<evidence type="ECO:0000256" key="3">
    <source>
        <dbReference type="ARBA" id="ARBA00022679"/>
    </source>
</evidence>
<organism evidence="15 16">
    <name type="scientific">Candidatus Scatousia excrementigallinarum</name>
    <dbReference type="NCBI Taxonomy" id="2840935"/>
    <lineage>
        <taxon>Bacteria</taxon>
        <taxon>Candidatus Scatousia</taxon>
    </lineage>
</organism>
<keyword evidence="6 13" id="KW-0863">Zinc-finger</keyword>
<name>A0A9D1F1G6_9BACT</name>
<feature type="binding site" evidence="13">
    <location>
        <position position="58"/>
    </location>
    <ligand>
        <name>Zn(2+)</name>
        <dbReference type="ChEBI" id="CHEBI:29105"/>
    </ligand>
</feature>
<dbReference type="Pfam" id="PF17848">
    <property type="entry name" value="Zn_ribbon_ACC"/>
    <property type="match status" value="1"/>
</dbReference>
<dbReference type="PROSITE" id="PS50980">
    <property type="entry name" value="COA_CT_NTER"/>
    <property type="match status" value="1"/>
</dbReference>
<evidence type="ECO:0000313" key="16">
    <source>
        <dbReference type="Proteomes" id="UP000823928"/>
    </source>
</evidence>
<evidence type="ECO:0000256" key="8">
    <source>
        <dbReference type="ARBA" id="ARBA00022833"/>
    </source>
</evidence>
<keyword evidence="5 13" id="KW-0547">Nucleotide-binding</keyword>
<keyword evidence="9 13" id="KW-0067">ATP-binding</keyword>
<comment type="pathway">
    <text evidence="13">Lipid metabolism; malonyl-CoA biosynthesis; malonyl-CoA from acetyl-CoA: step 1/1.</text>
</comment>
<comment type="subcellular location">
    <subcellularLocation>
        <location evidence="1 13">Cytoplasm</location>
    </subcellularLocation>
</comment>
<dbReference type="Pfam" id="PF01039">
    <property type="entry name" value="Carboxyl_trans"/>
    <property type="match status" value="1"/>
</dbReference>
<evidence type="ECO:0000256" key="9">
    <source>
        <dbReference type="ARBA" id="ARBA00022840"/>
    </source>
</evidence>
<dbReference type="InterPro" id="IPR000438">
    <property type="entry name" value="Acetyl_CoA_COase_Trfase_b_su"/>
</dbReference>
<proteinExistence type="inferred from homology"/>
<dbReference type="GO" id="GO:0016743">
    <property type="term" value="F:carboxyl- or carbamoyltransferase activity"/>
    <property type="evidence" value="ECO:0007669"/>
    <property type="project" value="UniProtKB-UniRule"/>
</dbReference>
<feature type="binding site" evidence="13">
    <location>
        <position position="55"/>
    </location>
    <ligand>
        <name>Zn(2+)</name>
        <dbReference type="ChEBI" id="CHEBI:29105"/>
    </ligand>
</feature>
<dbReference type="NCBIfam" id="TIGR00515">
    <property type="entry name" value="accD"/>
    <property type="match status" value="1"/>
</dbReference>
<dbReference type="GO" id="GO:0003989">
    <property type="term" value="F:acetyl-CoA carboxylase activity"/>
    <property type="evidence" value="ECO:0007669"/>
    <property type="project" value="InterPro"/>
</dbReference>
<comment type="function">
    <text evidence="12 13">Component of the acetyl coenzyme A carboxylase (ACC) complex. Biotin carboxylase (BC) catalyzes the carboxylation of biotin on its carrier protein (BCCP) and then the CO(2) group is transferred by the transcarboxylase to acetyl-CoA to form malonyl-CoA.</text>
</comment>
<reference evidence="15" key="1">
    <citation type="submission" date="2020-10" db="EMBL/GenBank/DDBJ databases">
        <authorList>
            <person name="Gilroy R."/>
        </authorList>
    </citation>
    <scope>NUCLEOTIDE SEQUENCE</scope>
    <source>
        <strain evidence="15">6276</strain>
    </source>
</reference>
<comment type="caution">
    <text evidence="15">The sequence shown here is derived from an EMBL/GenBank/DDBJ whole genome shotgun (WGS) entry which is preliminary data.</text>
</comment>